<organism evidence="1 2">
    <name type="scientific">Gracilibacillus oryzae</name>
    <dbReference type="NCBI Taxonomy" id="1672701"/>
    <lineage>
        <taxon>Bacteria</taxon>
        <taxon>Bacillati</taxon>
        <taxon>Bacillota</taxon>
        <taxon>Bacilli</taxon>
        <taxon>Bacillales</taxon>
        <taxon>Bacillaceae</taxon>
        <taxon>Gracilibacillus</taxon>
    </lineage>
</organism>
<dbReference type="AlphaFoldDB" id="A0A7C8KVK2"/>
<dbReference type="RefSeq" id="WP_153402667.1">
    <property type="nucleotide sequence ID" value="NZ_ML762428.1"/>
</dbReference>
<accession>A0A7C8KVK2</accession>
<reference evidence="1 2" key="1">
    <citation type="submission" date="2019-10" db="EMBL/GenBank/DDBJ databases">
        <title>Gracilibacillus sp. nov. isolated from rice seeds.</title>
        <authorList>
            <person name="He S."/>
        </authorList>
    </citation>
    <scope>NUCLEOTIDE SEQUENCE [LARGE SCALE GENOMIC DNA]</scope>
    <source>
        <strain evidence="1 2">TD8</strain>
    </source>
</reference>
<dbReference type="EMBL" id="WEID01000042">
    <property type="protein sequence ID" value="KAB8137527.1"/>
    <property type="molecule type" value="Genomic_DNA"/>
</dbReference>
<evidence type="ECO:0000313" key="2">
    <source>
        <dbReference type="Proteomes" id="UP000480246"/>
    </source>
</evidence>
<dbReference type="Proteomes" id="UP000480246">
    <property type="component" value="Unassembled WGS sequence"/>
</dbReference>
<sequence>MAKYIQAFFRTEDEAESVRVELAKVNASEVRVDHLPERSGNLFLAPLTYTGSNASSVGSGGYIPAFSINDSDDVDNSPRDYTIEFQVAEKDYGEALQIIKESDGYVDKDTLDL</sequence>
<protein>
    <submittedName>
        <fullName evidence="1">Uncharacterized protein</fullName>
    </submittedName>
</protein>
<gene>
    <name evidence="1" type="ORF">F9U64_09015</name>
</gene>
<evidence type="ECO:0000313" key="1">
    <source>
        <dbReference type="EMBL" id="KAB8137527.1"/>
    </source>
</evidence>
<proteinExistence type="predicted"/>
<keyword evidence="2" id="KW-1185">Reference proteome</keyword>
<name>A0A7C8KVK2_9BACI</name>
<comment type="caution">
    <text evidence="1">The sequence shown here is derived from an EMBL/GenBank/DDBJ whole genome shotgun (WGS) entry which is preliminary data.</text>
</comment>
<dbReference type="OrthoDB" id="2607182at2"/>